<keyword evidence="3" id="KW-0349">Heme</keyword>
<dbReference type="HAMAP" id="MF_01959">
    <property type="entry name" value="CcmE"/>
    <property type="match status" value="1"/>
</dbReference>
<dbReference type="PANTHER" id="PTHR34128">
    <property type="entry name" value="CYTOCHROME C-TYPE BIOGENESIS PROTEIN CCME HOMOLOG, MITOCHONDRIAL"/>
    <property type="match status" value="1"/>
</dbReference>
<keyword evidence="6" id="KW-0201">Cytochrome c-type biogenesis</keyword>
<keyword evidence="2" id="KW-1003">Cell membrane</keyword>
<dbReference type="GO" id="GO:0020037">
    <property type="term" value="F:heme binding"/>
    <property type="evidence" value="ECO:0007669"/>
    <property type="project" value="InterPro"/>
</dbReference>
<keyword evidence="8" id="KW-0408">Iron</keyword>
<evidence type="ECO:0000256" key="1">
    <source>
        <dbReference type="ARBA" id="ARBA00004533"/>
    </source>
</evidence>
<dbReference type="NCBIfam" id="NF009729">
    <property type="entry name" value="PRK13254.1-3"/>
    <property type="match status" value="1"/>
</dbReference>
<dbReference type="GO" id="GO:0046872">
    <property type="term" value="F:metal ion binding"/>
    <property type="evidence" value="ECO:0007669"/>
    <property type="project" value="UniProtKB-KW"/>
</dbReference>
<dbReference type="SUPFAM" id="SSF82093">
    <property type="entry name" value="Heme chaperone CcmE"/>
    <property type="match status" value="1"/>
</dbReference>
<keyword evidence="9" id="KW-0472">Membrane</keyword>
<dbReference type="Gene3D" id="2.40.50.140">
    <property type="entry name" value="Nucleic acid-binding proteins"/>
    <property type="match status" value="1"/>
</dbReference>
<evidence type="ECO:0000256" key="7">
    <source>
        <dbReference type="ARBA" id="ARBA00022989"/>
    </source>
</evidence>
<reference evidence="10" key="1">
    <citation type="submission" date="2018-06" db="EMBL/GenBank/DDBJ databases">
        <authorList>
            <person name="Zhirakovskaya E."/>
        </authorList>
    </citation>
    <scope>NUCLEOTIDE SEQUENCE</scope>
</reference>
<dbReference type="AlphaFoldDB" id="A0A3B1C9T1"/>
<evidence type="ECO:0000256" key="9">
    <source>
        <dbReference type="ARBA" id="ARBA00023136"/>
    </source>
</evidence>
<dbReference type="InterPro" id="IPR036127">
    <property type="entry name" value="CcmE-like_sf"/>
</dbReference>
<evidence type="ECO:0000256" key="2">
    <source>
        <dbReference type="ARBA" id="ARBA00022475"/>
    </source>
</evidence>
<keyword evidence="4" id="KW-0812">Transmembrane</keyword>
<evidence type="ECO:0000256" key="6">
    <source>
        <dbReference type="ARBA" id="ARBA00022748"/>
    </source>
</evidence>
<protein>
    <submittedName>
        <fullName evidence="10">Cytochrome c-type biogenesis protein CcmE, heme chaperone</fullName>
    </submittedName>
</protein>
<dbReference type="GO" id="GO:0005886">
    <property type="term" value="C:plasma membrane"/>
    <property type="evidence" value="ECO:0007669"/>
    <property type="project" value="UniProtKB-SubCell"/>
</dbReference>
<evidence type="ECO:0000256" key="3">
    <source>
        <dbReference type="ARBA" id="ARBA00022617"/>
    </source>
</evidence>
<gene>
    <name evidence="10" type="ORF">MNBD_GAMMA24-1623</name>
</gene>
<keyword evidence="5" id="KW-0479">Metal-binding</keyword>
<dbReference type="GO" id="GO:0017003">
    <property type="term" value="P:protein-heme linkage"/>
    <property type="evidence" value="ECO:0007669"/>
    <property type="project" value="InterPro"/>
</dbReference>
<evidence type="ECO:0000256" key="4">
    <source>
        <dbReference type="ARBA" id="ARBA00022692"/>
    </source>
</evidence>
<dbReference type="FunFam" id="2.40.50.140:FF:000104">
    <property type="entry name" value="Cytochrome c-type biogenesis protein CcmE"/>
    <property type="match status" value="1"/>
</dbReference>
<evidence type="ECO:0000313" key="10">
    <source>
        <dbReference type="EMBL" id="VAX13597.1"/>
    </source>
</evidence>
<dbReference type="PANTHER" id="PTHR34128:SF2">
    <property type="entry name" value="CYTOCHROME C-TYPE BIOGENESIS PROTEIN CCME HOMOLOG, MITOCHONDRIAL"/>
    <property type="match status" value="1"/>
</dbReference>
<dbReference type="NCBIfam" id="NF009727">
    <property type="entry name" value="PRK13254.1-1"/>
    <property type="match status" value="1"/>
</dbReference>
<accession>A0A3B1C9T1</accession>
<evidence type="ECO:0000256" key="8">
    <source>
        <dbReference type="ARBA" id="ARBA00023004"/>
    </source>
</evidence>
<dbReference type="InterPro" id="IPR012340">
    <property type="entry name" value="NA-bd_OB-fold"/>
</dbReference>
<comment type="subcellular location">
    <subcellularLocation>
        <location evidence="1">Cell inner membrane</location>
    </subcellularLocation>
</comment>
<evidence type="ECO:0000256" key="5">
    <source>
        <dbReference type="ARBA" id="ARBA00022723"/>
    </source>
</evidence>
<keyword evidence="7" id="KW-1133">Transmembrane helix</keyword>
<proteinExistence type="inferred from homology"/>
<dbReference type="InterPro" id="IPR004329">
    <property type="entry name" value="CcmE"/>
</dbReference>
<organism evidence="10">
    <name type="scientific">hydrothermal vent metagenome</name>
    <dbReference type="NCBI Taxonomy" id="652676"/>
    <lineage>
        <taxon>unclassified sequences</taxon>
        <taxon>metagenomes</taxon>
        <taxon>ecological metagenomes</taxon>
    </lineage>
</organism>
<name>A0A3B1C9T1_9ZZZZ</name>
<dbReference type="EMBL" id="UOFZ01000127">
    <property type="protein sequence ID" value="VAX13597.1"/>
    <property type="molecule type" value="Genomic_DNA"/>
</dbReference>
<dbReference type="NCBIfam" id="NF009731">
    <property type="entry name" value="PRK13254.1-5"/>
    <property type="match status" value="1"/>
</dbReference>
<dbReference type="Pfam" id="PF03100">
    <property type="entry name" value="CcmE"/>
    <property type="match status" value="1"/>
</dbReference>
<sequence length="157" mass="17120">MRLLPKHPKRRKRLALIALMITGIGSAVALATIALKQNINLFYGPTQILAGDAPKNHAFRIGGLVKKGSVKRNKDNLEIYFEVTDTVNKVPVIYTGILPDLFREGQGVVAQGKLRADGVFIADTVLAKHDENYMPPEAAQAISDAKKLKLQSTMTGN</sequence>
<dbReference type="GO" id="GO:0017004">
    <property type="term" value="P:cytochrome complex assembly"/>
    <property type="evidence" value="ECO:0007669"/>
    <property type="project" value="UniProtKB-KW"/>
</dbReference>